<gene>
    <name evidence="1" type="ORF">Cgig2_032398</name>
</gene>
<dbReference type="Proteomes" id="UP001153076">
    <property type="component" value="Unassembled WGS sequence"/>
</dbReference>
<comment type="caution">
    <text evidence="1">The sequence shown here is derived from an EMBL/GenBank/DDBJ whole genome shotgun (WGS) entry which is preliminary data.</text>
</comment>
<dbReference type="InterPro" id="IPR012337">
    <property type="entry name" value="RNaseH-like_sf"/>
</dbReference>
<name>A0A9Q1GJW8_9CARY</name>
<organism evidence="1 2">
    <name type="scientific">Carnegiea gigantea</name>
    <dbReference type="NCBI Taxonomy" id="171969"/>
    <lineage>
        <taxon>Eukaryota</taxon>
        <taxon>Viridiplantae</taxon>
        <taxon>Streptophyta</taxon>
        <taxon>Embryophyta</taxon>
        <taxon>Tracheophyta</taxon>
        <taxon>Spermatophyta</taxon>
        <taxon>Magnoliopsida</taxon>
        <taxon>eudicotyledons</taxon>
        <taxon>Gunneridae</taxon>
        <taxon>Pentapetalae</taxon>
        <taxon>Caryophyllales</taxon>
        <taxon>Cactineae</taxon>
        <taxon>Cactaceae</taxon>
        <taxon>Cactoideae</taxon>
        <taxon>Echinocereeae</taxon>
        <taxon>Carnegiea</taxon>
    </lineage>
</organism>
<dbReference type="GO" id="GO:0003676">
    <property type="term" value="F:nucleic acid binding"/>
    <property type="evidence" value="ECO:0007669"/>
    <property type="project" value="InterPro"/>
</dbReference>
<dbReference type="SUPFAM" id="SSF53098">
    <property type="entry name" value="Ribonuclease H-like"/>
    <property type="match status" value="1"/>
</dbReference>
<evidence type="ECO:0000313" key="1">
    <source>
        <dbReference type="EMBL" id="KAJ8420564.1"/>
    </source>
</evidence>
<dbReference type="Gene3D" id="3.30.420.10">
    <property type="entry name" value="Ribonuclease H-like superfamily/Ribonuclease H"/>
    <property type="match status" value="1"/>
</dbReference>
<dbReference type="EMBL" id="JAKOGI010003340">
    <property type="protein sequence ID" value="KAJ8420564.1"/>
    <property type="molecule type" value="Genomic_DNA"/>
</dbReference>
<accession>A0A9Q1GJW8</accession>
<proteinExistence type="predicted"/>
<dbReference type="AlphaFoldDB" id="A0A9Q1GJW8"/>
<evidence type="ECO:0000313" key="2">
    <source>
        <dbReference type="Proteomes" id="UP001153076"/>
    </source>
</evidence>
<protein>
    <submittedName>
        <fullName evidence="1">Uncharacterized protein</fullName>
    </submittedName>
</protein>
<dbReference type="InterPro" id="IPR036397">
    <property type="entry name" value="RNaseH_sf"/>
</dbReference>
<sequence length="178" mass="19490">MRWEALTASVTKFTECVQHQPCEAKSICSKGTSRILEVNSVSSNPLLGSVPTGIIYAVQYFSQSLSVKHMKNEAMINYSTGNTSLHGLRFAVVEGLPLKPRLVLRGGGGAQQCHQANDSRGAQRLGLGGGGVRLRINTTKRVTLSDWRVSVLTEEQLRYVYIDTYASHRLGCKLIPKA</sequence>
<reference evidence="1" key="1">
    <citation type="submission" date="2022-04" db="EMBL/GenBank/DDBJ databases">
        <title>Carnegiea gigantea Genome sequencing and assembly v2.</title>
        <authorList>
            <person name="Copetti D."/>
            <person name="Sanderson M.J."/>
            <person name="Burquez A."/>
            <person name="Wojciechowski M.F."/>
        </authorList>
    </citation>
    <scope>NUCLEOTIDE SEQUENCE</scope>
    <source>
        <strain evidence="1">SGP5-SGP5p</strain>
        <tissue evidence="1">Aerial part</tissue>
    </source>
</reference>
<keyword evidence="2" id="KW-1185">Reference proteome</keyword>